<dbReference type="GeneID" id="107919128"/>
<keyword evidence="3" id="KW-0012">Acyltransferase</keyword>
<gene>
    <name evidence="5" type="primary">LOC107919128</name>
</gene>
<dbReference type="InterPro" id="IPR023213">
    <property type="entry name" value="CAT-like_dom_sf"/>
</dbReference>
<dbReference type="Gene3D" id="3.30.559.10">
    <property type="entry name" value="Chloramphenicol acetyltransferase-like domain"/>
    <property type="match status" value="1"/>
</dbReference>
<keyword evidence="4" id="KW-1185">Reference proteome</keyword>
<evidence type="ECO:0000313" key="4">
    <source>
        <dbReference type="Proteomes" id="UP000818029"/>
    </source>
</evidence>
<evidence type="ECO:0000256" key="3">
    <source>
        <dbReference type="ARBA" id="ARBA00023315"/>
    </source>
</evidence>
<name>A0ABM2YN30_GOSHI</name>
<reference evidence="5" key="2">
    <citation type="submission" date="2025-08" db="UniProtKB">
        <authorList>
            <consortium name="RefSeq"/>
        </authorList>
    </citation>
    <scope>IDENTIFICATION</scope>
</reference>
<evidence type="ECO:0000313" key="5">
    <source>
        <dbReference type="RefSeq" id="XP_040931935.1"/>
    </source>
</evidence>
<comment type="similarity">
    <text evidence="1">Belongs to the plant acyltransferase family.</text>
</comment>
<evidence type="ECO:0000256" key="2">
    <source>
        <dbReference type="ARBA" id="ARBA00022679"/>
    </source>
</evidence>
<organism evidence="4 5">
    <name type="scientific">Gossypium hirsutum</name>
    <name type="common">Upland cotton</name>
    <name type="synonym">Gossypium mexicanum</name>
    <dbReference type="NCBI Taxonomy" id="3635"/>
    <lineage>
        <taxon>Eukaryota</taxon>
        <taxon>Viridiplantae</taxon>
        <taxon>Streptophyta</taxon>
        <taxon>Embryophyta</taxon>
        <taxon>Tracheophyta</taxon>
        <taxon>Spermatophyta</taxon>
        <taxon>Magnoliopsida</taxon>
        <taxon>eudicotyledons</taxon>
        <taxon>Gunneridae</taxon>
        <taxon>Pentapetalae</taxon>
        <taxon>rosids</taxon>
        <taxon>malvids</taxon>
        <taxon>Malvales</taxon>
        <taxon>Malvaceae</taxon>
        <taxon>Malvoideae</taxon>
        <taxon>Gossypium</taxon>
    </lineage>
</organism>
<evidence type="ECO:0000256" key="1">
    <source>
        <dbReference type="ARBA" id="ARBA00009861"/>
    </source>
</evidence>
<dbReference type="Proteomes" id="UP000818029">
    <property type="component" value="Chromosome A08"/>
</dbReference>
<dbReference type="Pfam" id="PF02458">
    <property type="entry name" value="Transferase"/>
    <property type="match status" value="1"/>
</dbReference>
<dbReference type="PANTHER" id="PTHR31623:SF19">
    <property type="entry name" value="VINORINE SYNTHASE-RELATED"/>
    <property type="match status" value="1"/>
</dbReference>
<proteinExistence type="inferred from homology"/>
<reference evidence="4" key="1">
    <citation type="journal article" date="2020" name="Nat. Genet.">
        <title>Genomic diversifications of five Gossypium allopolyploid species and their impact on cotton improvement.</title>
        <authorList>
            <person name="Chen Z.J."/>
            <person name="Sreedasyam A."/>
            <person name="Ando A."/>
            <person name="Song Q."/>
            <person name="De Santiago L.M."/>
            <person name="Hulse-Kemp A.M."/>
            <person name="Ding M."/>
            <person name="Ye W."/>
            <person name="Kirkbride R.C."/>
            <person name="Jenkins J."/>
            <person name="Plott C."/>
            <person name="Lovell J."/>
            <person name="Lin Y.M."/>
            <person name="Vaughn R."/>
            <person name="Liu B."/>
            <person name="Simpson S."/>
            <person name="Scheffler B.E."/>
            <person name="Wen L."/>
            <person name="Saski C.A."/>
            <person name="Grover C.E."/>
            <person name="Hu G."/>
            <person name="Conover J.L."/>
            <person name="Carlson J.W."/>
            <person name="Shu S."/>
            <person name="Boston L.B."/>
            <person name="Williams M."/>
            <person name="Peterson D.G."/>
            <person name="McGee K."/>
            <person name="Jones D.C."/>
            <person name="Wendel J.F."/>
            <person name="Stelly D.M."/>
            <person name="Grimwood J."/>
            <person name="Schmutz J."/>
        </authorList>
    </citation>
    <scope>NUCLEOTIDE SEQUENCE [LARGE SCALE GENOMIC DNA]</scope>
    <source>
        <strain evidence="4">cv. TM-1</strain>
    </source>
</reference>
<dbReference type="PANTHER" id="PTHR31623">
    <property type="entry name" value="F21J9.9"/>
    <property type="match status" value="1"/>
</dbReference>
<sequence>MIEIKSEIVSRQTIKPSTPTPPHLKTFKLSLLDQISPDIHGNMTFFYPSDSTTHSISNHHYFFEKSKLLQDSISKTLSLFYPLGGRLLDAATVDCNDEGAFFVEAKVNIPLSHFLNQPDFILMDHFLPTTDPTTMELSNGAMFLVRFTSFTCGGVAISLSLTHKVADVSALLTLLQCWSSVSRGLSDPITPDLIGEKFLAPRDELSAMSVSVDVAVEKFEQRRFVFSASKIAELKAKVDKEFQKALQSVGARGSNKRENKSTEHEARCKKHFYLLTNLLDALIQADQFIFFLHKQFVSIVACLHSAILACNSSGSHFAYCLQEACNYTTRIELPHVAELTPLTDSHLCILSSTGVFIRLALC</sequence>
<accession>A0ABM2YN30</accession>
<dbReference type="RefSeq" id="XP_040931935.1">
    <property type="nucleotide sequence ID" value="XM_041076001.1"/>
</dbReference>
<keyword evidence="2" id="KW-0808">Transferase</keyword>
<protein>
    <submittedName>
        <fullName evidence="5">Salutaridinol 7-O-acetyltransferase</fullName>
    </submittedName>
</protein>